<dbReference type="PROSITE" id="PS51186">
    <property type="entry name" value="GNAT"/>
    <property type="match status" value="1"/>
</dbReference>
<proteinExistence type="predicted"/>
<dbReference type="AlphaFoldDB" id="A0AAV3M146"/>
<reference evidence="2 3" key="1">
    <citation type="submission" date="2014-01" db="EMBL/GenBank/DDBJ databases">
        <authorList>
            <person name="Durkin A.S."/>
            <person name="McCorrison J."/>
            <person name="Torralba M."/>
            <person name="Gillis M."/>
            <person name="Haft D.H."/>
            <person name="Methe B."/>
            <person name="Sutton G."/>
            <person name="Nelson K.E."/>
        </authorList>
    </citation>
    <scope>NUCLEOTIDE SEQUENCE [LARGE SCALE GENOMIC DNA]</scope>
    <source>
        <strain evidence="2 3">205/92</strain>
    </source>
</reference>
<sequence length="140" mass="15905">MIIRSACLSDVATLTSLDTCVVTDLTRVQQIQNWVENKHCYLVEENGEVLGYGVLNYHFFGCGFIEMIMVGKQFRHQGIGNMLLNALKNHCQHPKLFTSTNQSNLLMQQLLLKSGFIPSGQINNLDENDPELIFYINKIL</sequence>
<dbReference type="CDD" id="cd04301">
    <property type="entry name" value="NAT_SF"/>
    <property type="match status" value="1"/>
</dbReference>
<dbReference type="InterPro" id="IPR016181">
    <property type="entry name" value="Acyl_CoA_acyltransferase"/>
</dbReference>
<organism evidence="2 3">
    <name type="scientific">Providencia alcalifaciens 205/92</name>
    <dbReference type="NCBI Taxonomy" id="1256988"/>
    <lineage>
        <taxon>Bacteria</taxon>
        <taxon>Pseudomonadati</taxon>
        <taxon>Pseudomonadota</taxon>
        <taxon>Gammaproteobacteria</taxon>
        <taxon>Enterobacterales</taxon>
        <taxon>Morganellaceae</taxon>
        <taxon>Providencia</taxon>
    </lineage>
</organism>
<dbReference type="Proteomes" id="UP000022311">
    <property type="component" value="Unassembled WGS sequence"/>
</dbReference>
<evidence type="ECO:0000313" key="2">
    <source>
        <dbReference type="EMBL" id="EUD09477.1"/>
    </source>
</evidence>
<dbReference type="Gene3D" id="3.40.630.30">
    <property type="match status" value="1"/>
</dbReference>
<evidence type="ECO:0000259" key="1">
    <source>
        <dbReference type="PROSITE" id="PS51186"/>
    </source>
</evidence>
<dbReference type="InterPro" id="IPR000182">
    <property type="entry name" value="GNAT_dom"/>
</dbReference>
<evidence type="ECO:0000313" key="3">
    <source>
        <dbReference type="Proteomes" id="UP000022311"/>
    </source>
</evidence>
<dbReference type="EMBL" id="JALD01000072">
    <property type="protein sequence ID" value="EUD09477.1"/>
    <property type="molecule type" value="Genomic_DNA"/>
</dbReference>
<accession>A0AAV3M146</accession>
<protein>
    <submittedName>
        <fullName evidence="2">Acetyltransferase (GNAT) domain protein</fullName>
    </submittedName>
</protein>
<name>A0AAV3M146_9GAMM</name>
<dbReference type="SUPFAM" id="SSF55729">
    <property type="entry name" value="Acyl-CoA N-acyltransferases (Nat)"/>
    <property type="match status" value="1"/>
</dbReference>
<comment type="caution">
    <text evidence="2">The sequence shown here is derived from an EMBL/GenBank/DDBJ whole genome shotgun (WGS) entry which is preliminary data.</text>
</comment>
<dbReference type="Pfam" id="PF00583">
    <property type="entry name" value="Acetyltransf_1"/>
    <property type="match status" value="1"/>
</dbReference>
<feature type="domain" description="N-acetyltransferase" evidence="1">
    <location>
        <begin position="1"/>
        <end position="137"/>
    </location>
</feature>
<dbReference type="RefSeq" id="WP_036963703.1">
    <property type="nucleotide sequence ID" value="NZ_JALD01000072.1"/>
</dbReference>
<gene>
    <name evidence="2" type="ORF">HMPREF1563_4049</name>
</gene>
<dbReference type="GO" id="GO:0016747">
    <property type="term" value="F:acyltransferase activity, transferring groups other than amino-acyl groups"/>
    <property type="evidence" value="ECO:0007669"/>
    <property type="project" value="InterPro"/>
</dbReference>